<gene>
    <name evidence="2" type="ordered locus">RMDY18_10250</name>
</gene>
<feature type="region of interest" description="Disordered" evidence="1">
    <location>
        <begin position="670"/>
        <end position="693"/>
    </location>
</feature>
<evidence type="ECO:0000256" key="1">
    <source>
        <dbReference type="SAM" id="MobiDB-lite"/>
    </source>
</evidence>
<keyword evidence="3" id="KW-1185">Reference proteome</keyword>
<dbReference type="Proteomes" id="UP000001883">
    <property type="component" value="Chromosome"/>
</dbReference>
<feature type="compositionally biased region" description="Polar residues" evidence="1">
    <location>
        <begin position="33"/>
        <end position="48"/>
    </location>
</feature>
<dbReference type="HOGENOM" id="CLU_397325_0_0_11"/>
<keyword evidence="2" id="KW-0413">Isomerase</keyword>
<evidence type="ECO:0000313" key="3">
    <source>
        <dbReference type="Proteomes" id="UP000001883"/>
    </source>
</evidence>
<reference evidence="2 3" key="2">
    <citation type="journal article" date="2010" name="J Osaka Dent Univ">
        <title>Isolation and identification of Rothia mucilaginosa from persistent apical periodontitis lesions.</title>
        <authorList>
            <person name="Yamane K."/>
            <person name="Yoshida M."/>
            <person name="Fujihira T."/>
            <person name="Baba T."/>
            <person name="Tsuji N."/>
            <person name="Hayashi H."/>
            <person name="Sugimori C."/>
            <person name="Yamanaka T."/>
            <person name="Mashimo C."/>
            <person name="Nambu T."/>
            <person name="Kawai H."/>
            <person name="Fukushima H."/>
        </authorList>
    </citation>
    <scope>NUCLEOTIDE SEQUENCE [LARGE SCALE GENOMIC DNA]</scope>
    <source>
        <strain evidence="2 3">DY-18</strain>
    </source>
</reference>
<accession>D2NT81</accession>
<feature type="compositionally biased region" description="Basic residues" evidence="1">
    <location>
        <begin position="17"/>
        <end position="32"/>
    </location>
</feature>
<dbReference type="EMBL" id="AP011540">
    <property type="protein sequence ID" value="BAI64857.1"/>
    <property type="molecule type" value="Genomic_DNA"/>
</dbReference>
<dbReference type="eggNOG" id="ENOG5033XB9">
    <property type="taxonomic scope" value="Bacteria"/>
</dbReference>
<dbReference type="KEGG" id="rmu:RMDY18_10250"/>
<organism evidence="2 3">
    <name type="scientific">Rothia mucilaginosa (strain DY-18)</name>
    <name type="common">Stomatococcus mucilaginosus</name>
    <dbReference type="NCBI Taxonomy" id="680646"/>
    <lineage>
        <taxon>Bacteria</taxon>
        <taxon>Bacillati</taxon>
        <taxon>Actinomycetota</taxon>
        <taxon>Actinomycetes</taxon>
        <taxon>Micrococcales</taxon>
        <taxon>Micrococcaceae</taxon>
        <taxon>Rothia</taxon>
    </lineage>
</organism>
<sequence length="693" mass="77180">MYGYRLRLTLITQRTVHSRNHRLQSRTSRRAVHTNTPQHARTNSSLNVAGSVSSRRRRHGVLRIIHHANIHALARKDVLQSIHRTGTRSRTSVRVTINVQTNTQSSRTSISRININRLNTVLTPTVLRIRSRQVLIREDVPQLLAGHLATLSVSTSLNNLRELNLSTTRQIQTVILLQQVRHTALTRLRIHTNNRLIGTTQIARINRQVRNLPVNLIHGLTRLSSGTLQSLKALLNSVLVRTRERGEHQVTTIRRTLVHLQLVAVLNSLTDTVNIREINLRINTLGVHVQAQRHQVNVTGALAITEEATLNTVSTRQVTQLSSSHAGTAVIMRVQRQHNVLAVVQVAVHPLDRVGVHVRGSHLNGSGQVHNQLAAVLTDLQLLSHSVHHASRVLKLGAGERLGRVLVDNLSIRNHLLFVLAAQARTLQGDIQHALLILVEHHATLQNGGRVVEVHNRLRCALNRLKSAGNQVLTRLHQNLNGHIRRNMTVLNESTHKIKVSLRRRRETNLNFLVTHLHQQLEHGKLTVGVHGVNQRLVAVTQIHCAPARSLLNDLIRPGAVRQVNNNLLVERAVLVYRHGAGLLVVFHDEFPVGWSVSLYPNCGARTVPGIGPRQPWSRRCIRKDAKVRCRVKKPERSRQILVCPVPANKQQVHCLASNPAHALTVNSHASTLSQGSEAAAGHTGSRPSSGKN</sequence>
<dbReference type="GO" id="GO:0016853">
    <property type="term" value="F:isomerase activity"/>
    <property type="evidence" value="ECO:0007669"/>
    <property type="project" value="UniProtKB-KW"/>
</dbReference>
<name>D2NT81_ROTMD</name>
<reference evidence="2 3" key="3">
    <citation type="journal article" date="2010" name="Sequencing">
        <title>Complete Genome Sequence of Rothia mucilaginosa DY-18: A Clinical Isolate with Dense Meshwork-Like Structures from a Persistent Apical Periodontitis Lesion.</title>
        <authorList>
            <person name="Yamane K."/>
            <person name="Nambu T."/>
            <person name="Yamanaka T."/>
            <person name="Mashimo C."/>
            <person name="Sugimori C."/>
            <person name="Leung K.-P."/>
            <person name="Fukushima H."/>
        </authorList>
    </citation>
    <scope>NUCLEOTIDE SEQUENCE [LARGE SCALE GENOMIC DNA]</scope>
    <source>
        <strain evidence="2 3">DY-18</strain>
    </source>
</reference>
<feature type="region of interest" description="Disordered" evidence="1">
    <location>
        <begin position="17"/>
        <end position="54"/>
    </location>
</feature>
<dbReference type="AlphaFoldDB" id="D2NT81"/>
<evidence type="ECO:0000313" key="2">
    <source>
        <dbReference type="EMBL" id="BAI64857.1"/>
    </source>
</evidence>
<protein>
    <submittedName>
        <fullName evidence="2">FKBP-type peptidyl-prolyl cis-trans isomerase</fullName>
    </submittedName>
</protein>
<reference evidence="3" key="1">
    <citation type="submission" date="2009-07" db="EMBL/GenBank/DDBJ databases">
        <title>Complete genome sequence of Rothia mucilaginosa DJ.</title>
        <authorList>
            <person name="Yamane K."/>
            <person name="Nambu T."/>
            <person name="Mashimo C."/>
            <person name="Sugimori C."/>
            <person name="Yamanaka T."/>
            <person name="Leung K."/>
            <person name="Fukushima H."/>
        </authorList>
    </citation>
    <scope>NUCLEOTIDE SEQUENCE [LARGE SCALE GENOMIC DNA]</scope>
    <source>
        <strain evidence="3">DY-18</strain>
    </source>
</reference>
<proteinExistence type="predicted"/>